<evidence type="ECO:0000256" key="4">
    <source>
        <dbReference type="ARBA" id="ARBA00022801"/>
    </source>
</evidence>
<dbReference type="Pfam" id="PF00619">
    <property type="entry name" value="CARD"/>
    <property type="match status" value="1"/>
</dbReference>
<organism evidence="16 17">
    <name type="scientific">Crotalus adamanteus</name>
    <name type="common">Eastern diamondback rattlesnake</name>
    <dbReference type="NCBI Taxonomy" id="8729"/>
    <lineage>
        <taxon>Eukaryota</taxon>
        <taxon>Metazoa</taxon>
        <taxon>Chordata</taxon>
        <taxon>Craniata</taxon>
        <taxon>Vertebrata</taxon>
        <taxon>Euteleostomi</taxon>
        <taxon>Lepidosauria</taxon>
        <taxon>Squamata</taxon>
        <taxon>Bifurcata</taxon>
        <taxon>Unidentata</taxon>
        <taxon>Episquamata</taxon>
        <taxon>Toxicofera</taxon>
        <taxon>Serpentes</taxon>
        <taxon>Colubroidea</taxon>
        <taxon>Viperidae</taxon>
        <taxon>Crotalinae</taxon>
        <taxon>Crotalus</taxon>
    </lineage>
</organism>
<dbReference type="InterPro" id="IPR015917">
    <property type="entry name" value="Pept_C14A"/>
</dbReference>
<dbReference type="EC" id="3.4.22.55" evidence="8"/>
<dbReference type="PANTHER" id="PTHR47901:SF7">
    <property type="entry name" value="CASPASE 2"/>
    <property type="match status" value="1"/>
</dbReference>
<dbReference type="CDD" id="cd08332">
    <property type="entry name" value="CARD_CASP2"/>
    <property type="match status" value="1"/>
</dbReference>
<keyword evidence="2" id="KW-0645">Protease</keyword>
<protein>
    <recommendedName>
        <fullName evidence="9">Caspase-2</fullName>
        <ecNumber evidence="8">3.4.22.55</ecNumber>
    </recommendedName>
    <alternativeName>
        <fullName evidence="10">Protease ICH-1</fullName>
    </alternativeName>
</protein>
<dbReference type="PROSITE" id="PS50209">
    <property type="entry name" value="CARD"/>
    <property type="match status" value="1"/>
</dbReference>
<dbReference type="Gene3D" id="3.40.50.1460">
    <property type="match status" value="1"/>
</dbReference>
<evidence type="ECO:0000313" key="16">
    <source>
        <dbReference type="EMBL" id="KAK9407903.1"/>
    </source>
</evidence>
<dbReference type="InterPro" id="IPR033139">
    <property type="entry name" value="Caspase_cys_AS"/>
</dbReference>
<feature type="domain" description="CARD" evidence="15">
    <location>
        <begin position="353"/>
        <end position="442"/>
    </location>
</feature>
<dbReference type="InterPro" id="IPR001309">
    <property type="entry name" value="Pept_C14_p20"/>
</dbReference>
<keyword evidence="17" id="KW-1185">Reference proteome</keyword>
<evidence type="ECO:0000259" key="14">
    <source>
        <dbReference type="PROSITE" id="PS50208"/>
    </source>
</evidence>
<feature type="compositionally biased region" description="Basic and acidic residues" evidence="12">
    <location>
        <begin position="1"/>
        <end position="13"/>
    </location>
</feature>
<dbReference type="SMART" id="SM00114">
    <property type="entry name" value="CARD"/>
    <property type="match status" value="1"/>
</dbReference>
<feature type="domain" description="Caspase family p20" evidence="14">
    <location>
        <begin position="520"/>
        <end position="646"/>
    </location>
</feature>
<dbReference type="FunFam" id="1.10.533.10:FF:000024">
    <property type="entry name" value="caspase-2 isoform X1"/>
    <property type="match status" value="1"/>
</dbReference>
<dbReference type="Gene3D" id="1.10.533.10">
    <property type="entry name" value="Death Domain, Fas"/>
    <property type="match status" value="1"/>
</dbReference>
<evidence type="ECO:0000256" key="5">
    <source>
        <dbReference type="ARBA" id="ARBA00022807"/>
    </source>
</evidence>
<dbReference type="Gene3D" id="3.30.70.1470">
    <property type="entry name" value="Caspase-like"/>
    <property type="match status" value="1"/>
</dbReference>
<dbReference type="GO" id="GO:0006915">
    <property type="term" value="P:apoptotic process"/>
    <property type="evidence" value="ECO:0007669"/>
    <property type="project" value="UniProtKB-KW"/>
</dbReference>
<evidence type="ECO:0000256" key="3">
    <source>
        <dbReference type="ARBA" id="ARBA00022703"/>
    </source>
</evidence>
<dbReference type="PROSITE" id="PS01122">
    <property type="entry name" value="CASPASE_CYS"/>
    <property type="match status" value="1"/>
</dbReference>
<comment type="similarity">
    <text evidence="1 11">Belongs to the peptidase C14A family.</text>
</comment>
<dbReference type="SUPFAM" id="SSF52129">
    <property type="entry name" value="Caspase-like"/>
    <property type="match status" value="1"/>
</dbReference>
<gene>
    <name evidence="16" type="ORF">NXF25_006677</name>
</gene>
<dbReference type="InterPro" id="IPR011029">
    <property type="entry name" value="DEATH-like_dom_sf"/>
</dbReference>
<keyword evidence="6" id="KW-0865">Zymogen</keyword>
<dbReference type="InterPro" id="IPR001315">
    <property type="entry name" value="CARD"/>
</dbReference>
<proteinExistence type="inferred from homology"/>
<dbReference type="PROSITE" id="PS01121">
    <property type="entry name" value="CASPASE_HIS"/>
    <property type="match status" value="1"/>
</dbReference>
<sequence>MELKARPKPHPGEESVSEAFFQKNERLTPIGEGGGEDRKCEKLLELLQPETVAKELLQLVGDDSRRQEHMAGSAIGFSGLASILPASLPLSVNNCYFHLCCHVVRVTLEESPSYFAGGLCLVGYLISVAVEQCLKNQNAGEETQAAPRRQNHDGDNATYEAPTYEEVVATGYLSDSAATIWTITSSPGTTQVEPPPYSVVIEPPPRGETVVETLSVSMAPGARRASEADLHSRLRLRLVLPPRLKRFVSDTHELKGTEERLERLEPLTPPPAYENVTARLAPLKGGPERAVCIAGGGFRGALLSQGPTPKGREWSRARDGAEGPPALAGSALQLQCLGRTYPSNIRMLGACGMQKCHQEVLKKNRIFLASQLVLKELMEHLIEKDIITETMMEMIQAKSGNFSQNIEFLNLLPKRGPKAFSAFCEALRETKQQHLEEMLFSTIPCHRTEAVKRPHCYDQNFPFPVPESCVSQKRLYQNNAEPMEHSLDDGDGPHYPQVKPCTPEFYRTHVHLAYKLKSRPRGLALILSNVHFSNETDLELRSGGNVDYAALDKLFKHLDYQVVVRHDQTAQEMKEQLEFFSKLPVHRDLDSCIVSLLSHGIEGGVYGVDGKLLQLQEIFTLFDNANCPNLQNKPKMFFIQACRGDETDRGVDQIDGNDRSNSPGCEESDANKKENPKLRLPTCSDMICGYACLKGTAAMRNTKRGSWYIEALTSVFAEDARNVHVADMLVKVNRLIKHREGHAPGTEFHRCKEMSEYCSTLCQDLYLFPGIVSEN</sequence>
<dbReference type="InterPro" id="IPR002138">
    <property type="entry name" value="Pept_C14_p10"/>
</dbReference>
<keyword evidence="4" id="KW-0378">Hydrolase</keyword>
<accession>A0AAW1C0I9</accession>
<reference evidence="16 17" key="1">
    <citation type="journal article" date="2024" name="Proc. Natl. Acad. Sci. U.S.A.">
        <title>The genetic regulatory architecture and epigenomic basis for age-related changes in rattlesnake venom.</title>
        <authorList>
            <person name="Hogan M.P."/>
            <person name="Holding M.L."/>
            <person name="Nystrom G.S."/>
            <person name="Colston T.J."/>
            <person name="Bartlett D.A."/>
            <person name="Mason A.J."/>
            <person name="Ellsworth S.A."/>
            <person name="Rautsaw R.M."/>
            <person name="Lawrence K.C."/>
            <person name="Strickland J.L."/>
            <person name="He B."/>
            <person name="Fraser P."/>
            <person name="Margres M.J."/>
            <person name="Gilbert D.M."/>
            <person name="Gibbs H.L."/>
            <person name="Parkinson C.L."/>
            <person name="Rokyta D.R."/>
        </authorList>
    </citation>
    <scope>NUCLEOTIDE SEQUENCE [LARGE SCALE GENOMIC DNA]</scope>
    <source>
        <strain evidence="16">DRR0105</strain>
    </source>
</reference>
<evidence type="ECO:0000256" key="10">
    <source>
        <dbReference type="ARBA" id="ARBA00076240"/>
    </source>
</evidence>
<evidence type="ECO:0000313" key="17">
    <source>
        <dbReference type="Proteomes" id="UP001474421"/>
    </source>
</evidence>
<dbReference type="GO" id="GO:0043065">
    <property type="term" value="P:positive regulation of apoptotic process"/>
    <property type="evidence" value="ECO:0007669"/>
    <property type="project" value="UniProtKB-ARBA"/>
</dbReference>
<dbReference type="PANTHER" id="PTHR47901">
    <property type="entry name" value="CASPASE RECRUITMENT DOMAIN-CONTAINING PROTEIN 18"/>
    <property type="match status" value="1"/>
</dbReference>
<dbReference type="EMBL" id="JAOTOJ010000002">
    <property type="protein sequence ID" value="KAK9407903.1"/>
    <property type="molecule type" value="Genomic_DNA"/>
</dbReference>
<evidence type="ECO:0000256" key="11">
    <source>
        <dbReference type="RuleBase" id="RU003971"/>
    </source>
</evidence>
<name>A0AAW1C0I9_CROAD</name>
<dbReference type="PRINTS" id="PR00376">
    <property type="entry name" value="IL1BCENZYME"/>
</dbReference>
<dbReference type="CDD" id="cd00032">
    <property type="entry name" value="CASc"/>
    <property type="match status" value="1"/>
</dbReference>
<dbReference type="FunFam" id="3.30.70.1470:FF:000001">
    <property type="entry name" value="Putative caspase-2"/>
    <property type="match status" value="1"/>
</dbReference>
<comment type="catalytic activity">
    <reaction evidence="7">
        <text>Strict requirement for an Asp residue at P1, with 316-Asp being essential for proteolytic activity and has a preferred cleavage sequence of Val-Asp-Val-Ala-Asp-|-.</text>
        <dbReference type="EC" id="3.4.22.55"/>
    </reaction>
</comment>
<dbReference type="InterPro" id="IPR035702">
    <property type="entry name" value="CASP2_CARD"/>
</dbReference>
<dbReference type="InterPro" id="IPR011600">
    <property type="entry name" value="Pept_C14_caspase"/>
</dbReference>
<dbReference type="Pfam" id="PF00656">
    <property type="entry name" value="Peptidase_C14"/>
    <property type="match status" value="1"/>
</dbReference>
<dbReference type="InterPro" id="IPR002398">
    <property type="entry name" value="Pept_C14"/>
</dbReference>
<dbReference type="InterPro" id="IPR016129">
    <property type="entry name" value="Caspase_his_AS"/>
</dbReference>
<dbReference type="InterPro" id="IPR029030">
    <property type="entry name" value="Caspase-like_dom_sf"/>
</dbReference>
<evidence type="ECO:0000256" key="9">
    <source>
        <dbReference type="ARBA" id="ARBA00068180"/>
    </source>
</evidence>
<evidence type="ECO:0000259" key="15">
    <source>
        <dbReference type="PROSITE" id="PS50209"/>
    </source>
</evidence>
<feature type="domain" description="Caspase family p10" evidence="13">
    <location>
        <begin position="676"/>
        <end position="769"/>
    </location>
</feature>
<feature type="compositionally biased region" description="Basic and acidic residues" evidence="12">
    <location>
        <begin position="649"/>
        <end position="658"/>
    </location>
</feature>
<dbReference type="AlphaFoldDB" id="A0AAW1C0I9"/>
<dbReference type="PROSITE" id="PS50208">
    <property type="entry name" value="CASPASE_P20"/>
    <property type="match status" value="1"/>
</dbReference>
<evidence type="ECO:0000256" key="8">
    <source>
        <dbReference type="ARBA" id="ARBA00066475"/>
    </source>
</evidence>
<dbReference type="SMART" id="SM00115">
    <property type="entry name" value="CASc"/>
    <property type="match status" value="1"/>
</dbReference>
<comment type="caution">
    <text evidence="16">The sequence shown here is derived from an EMBL/GenBank/DDBJ whole genome shotgun (WGS) entry which is preliminary data.</text>
</comment>
<evidence type="ECO:0000256" key="7">
    <source>
        <dbReference type="ARBA" id="ARBA00051445"/>
    </source>
</evidence>
<dbReference type="PROSITE" id="PS50207">
    <property type="entry name" value="CASPASE_P10"/>
    <property type="match status" value="1"/>
</dbReference>
<dbReference type="SUPFAM" id="SSF47986">
    <property type="entry name" value="DEATH domain"/>
    <property type="match status" value="1"/>
</dbReference>
<keyword evidence="5" id="KW-0788">Thiol protease</keyword>
<dbReference type="FunFam" id="3.40.50.1460:FF:000009">
    <property type="entry name" value="Caspase 2"/>
    <property type="match status" value="1"/>
</dbReference>
<feature type="region of interest" description="Disordered" evidence="12">
    <location>
        <begin position="1"/>
        <end position="34"/>
    </location>
</feature>
<feature type="region of interest" description="Disordered" evidence="12">
    <location>
        <begin position="649"/>
        <end position="676"/>
    </location>
</feature>
<dbReference type="Proteomes" id="UP001474421">
    <property type="component" value="Unassembled WGS sequence"/>
</dbReference>
<dbReference type="Pfam" id="PF15345">
    <property type="entry name" value="TMEM51"/>
    <property type="match status" value="1"/>
</dbReference>
<evidence type="ECO:0000256" key="6">
    <source>
        <dbReference type="ARBA" id="ARBA00023145"/>
    </source>
</evidence>
<keyword evidence="3" id="KW-0053">Apoptosis</keyword>
<evidence type="ECO:0000256" key="2">
    <source>
        <dbReference type="ARBA" id="ARBA00022670"/>
    </source>
</evidence>
<evidence type="ECO:0000256" key="1">
    <source>
        <dbReference type="ARBA" id="ARBA00010134"/>
    </source>
</evidence>
<dbReference type="GO" id="GO:0004197">
    <property type="term" value="F:cysteine-type endopeptidase activity"/>
    <property type="evidence" value="ECO:0007669"/>
    <property type="project" value="InterPro"/>
</dbReference>
<evidence type="ECO:0000256" key="12">
    <source>
        <dbReference type="SAM" id="MobiDB-lite"/>
    </source>
</evidence>
<dbReference type="GO" id="GO:0006508">
    <property type="term" value="P:proteolysis"/>
    <property type="evidence" value="ECO:0007669"/>
    <property type="project" value="UniProtKB-KW"/>
</dbReference>
<evidence type="ECO:0000259" key="13">
    <source>
        <dbReference type="PROSITE" id="PS50207"/>
    </source>
</evidence>